<dbReference type="EMBL" id="CP139368">
    <property type="protein sequence ID" value="WPR90658.1"/>
    <property type="molecule type" value="Genomic_DNA"/>
</dbReference>
<name>A0ABZ0SPS0_9MICO</name>
<protein>
    <submittedName>
        <fullName evidence="2">ROK family protein</fullName>
    </submittedName>
</protein>
<organism evidence="2 3">
    <name type="scientific">Microbacterium rhizosphaerae</name>
    <dbReference type="NCBI Taxonomy" id="1678237"/>
    <lineage>
        <taxon>Bacteria</taxon>
        <taxon>Bacillati</taxon>
        <taxon>Actinomycetota</taxon>
        <taxon>Actinomycetes</taxon>
        <taxon>Micrococcales</taxon>
        <taxon>Microbacteriaceae</taxon>
        <taxon>Microbacterium</taxon>
    </lineage>
</organism>
<dbReference type="Gene3D" id="3.30.420.40">
    <property type="match status" value="2"/>
</dbReference>
<dbReference type="PANTHER" id="PTHR18964:SF149">
    <property type="entry name" value="BIFUNCTIONAL UDP-N-ACETYLGLUCOSAMINE 2-EPIMERASE_N-ACETYLMANNOSAMINE KINASE"/>
    <property type="match status" value="1"/>
</dbReference>
<comment type="similarity">
    <text evidence="1">Belongs to the ROK (NagC/XylR) family.</text>
</comment>
<dbReference type="InterPro" id="IPR043129">
    <property type="entry name" value="ATPase_NBD"/>
</dbReference>
<dbReference type="SUPFAM" id="SSF53067">
    <property type="entry name" value="Actin-like ATPase domain"/>
    <property type="match status" value="1"/>
</dbReference>
<reference evidence="2 3" key="1">
    <citation type="submission" date="2023-11" db="EMBL/GenBank/DDBJ databases">
        <title>Genome sequence of Microbacterium rhizosphaerae KACC 19337.</title>
        <authorList>
            <person name="Choi H."/>
            <person name="Kim S."/>
            <person name="Kim Y."/>
            <person name="Kwon S.-W."/>
            <person name="Heo J."/>
        </authorList>
    </citation>
    <scope>NUCLEOTIDE SEQUENCE [LARGE SCALE GENOMIC DNA]</scope>
    <source>
        <strain evidence="2 3">KACC 19337</strain>
    </source>
</reference>
<gene>
    <name evidence="2" type="ORF">SM116_05035</name>
</gene>
<proteinExistence type="inferred from homology"/>
<evidence type="ECO:0000313" key="2">
    <source>
        <dbReference type="EMBL" id="WPR90658.1"/>
    </source>
</evidence>
<evidence type="ECO:0000256" key="1">
    <source>
        <dbReference type="ARBA" id="ARBA00006479"/>
    </source>
</evidence>
<dbReference type="PANTHER" id="PTHR18964">
    <property type="entry name" value="ROK (REPRESSOR, ORF, KINASE) FAMILY"/>
    <property type="match status" value="1"/>
</dbReference>
<dbReference type="Proteomes" id="UP001323798">
    <property type="component" value="Chromosome"/>
</dbReference>
<evidence type="ECO:0000313" key="3">
    <source>
        <dbReference type="Proteomes" id="UP001323798"/>
    </source>
</evidence>
<dbReference type="InterPro" id="IPR000600">
    <property type="entry name" value="ROK"/>
</dbReference>
<accession>A0ABZ0SPS0</accession>
<dbReference type="RefSeq" id="WP_320943362.1">
    <property type="nucleotide sequence ID" value="NZ_BAABEU010000011.1"/>
</dbReference>
<sequence>MRAGLDIGGTKTDAVAIDGAGTVRARVRLATGWGSDAVVRTVVDAVSALAAELGLPVAAFASVGIGIPGRIEPGSTRVRHAVNLGIDELDLAAAVGPELGLPVAVQNDVKAAALGAAALVGATGTLAYLNVGTGVAAGIVVDGRLWAGASGTAGEVGHLSIDADGPLCTCGQHGCVEAFSGGGAVARRWDRPGELPIRDVFDAADAGDAFAIELRDGIGYGVSAAIRALVLTVDAGTVVLGGGITMLGDRLMAVVGAELERSADASPFIRSLRLDQRVRVLPAGSPVAAIGAALVGADRDTEEVLAHG</sequence>
<keyword evidence="3" id="KW-1185">Reference proteome</keyword>
<dbReference type="Pfam" id="PF00480">
    <property type="entry name" value="ROK"/>
    <property type="match status" value="1"/>
</dbReference>